<evidence type="ECO:0000256" key="1">
    <source>
        <dbReference type="SAM" id="MobiDB-lite"/>
    </source>
</evidence>
<dbReference type="AlphaFoldDB" id="A0A7W9KQB1"/>
<comment type="caution">
    <text evidence="3">The sequence shown here is derived from an EMBL/GenBank/DDBJ whole genome shotgun (WGS) entry which is preliminary data.</text>
</comment>
<feature type="region of interest" description="Disordered" evidence="1">
    <location>
        <begin position="410"/>
        <end position="429"/>
    </location>
</feature>
<dbReference type="Gene3D" id="1.50.10.20">
    <property type="match status" value="1"/>
</dbReference>
<dbReference type="EMBL" id="JACHIR010000001">
    <property type="protein sequence ID" value="MBB5896463.1"/>
    <property type="molecule type" value="Genomic_DNA"/>
</dbReference>
<gene>
    <name evidence="3" type="ORF">BJ998_007659</name>
</gene>
<dbReference type="SUPFAM" id="SSF48208">
    <property type="entry name" value="Six-hairpin glycosidases"/>
    <property type="match status" value="1"/>
</dbReference>
<name>A0A7W9KQB1_9PSEU</name>
<feature type="chain" id="PRO_5030915861" evidence="2">
    <location>
        <begin position="26"/>
        <end position="501"/>
    </location>
</feature>
<dbReference type="InterPro" id="IPR008928">
    <property type="entry name" value="6-hairpin_glycosidase_sf"/>
</dbReference>
<dbReference type="RefSeq" id="WP_184868113.1">
    <property type="nucleotide sequence ID" value="NZ_BAAAWY010000016.1"/>
</dbReference>
<dbReference type="PANTHER" id="PTHR47791:SF3">
    <property type="entry name" value="MEIOTICALLY UP-REGULATED GENE 191 PROTEIN"/>
    <property type="match status" value="1"/>
</dbReference>
<feature type="compositionally biased region" description="Pro residues" evidence="1">
    <location>
        <begin position="30"/>
        <end position="43"/>
    </location>
</feature>
<evidence type="ECO:0000256" key="2">
    <source>
        <dbReference type="SAM" id="SignalP"/>
    </source>
</evidence>
<reference evidence="3 4" key="1">
    <citation type="submission" date="2020-08" db="EMBL/GenBank/DDBJ databases">
        <title>Sequencing the genomes of 1000 actinobacteria strains.</title>
        <authorList>
            <person name="Klenk H.-P."/>
        </authorList>
    </citation>
    <scope>NUCLEOTIDE SEQUENCE [LARGE SCALE GENOMIC DNA]</scope>
    <source>
        <strain evidence="3 4">DSM 43851</strain>
    </source>
</reference>
<dbReference type="Proteomes" id="UP000585638">
    <property type="component" value="Unassembled WGS sequence"/>
</dbReference>
<dbReference type="Pfam" id="PF03663">
    <property type="entry name" value="Glyco_hydro_76"/>
    <property type="match status" value="1"/>
</dbReference>
<dbReference type="InterPro" id="IPR005198">
    <property type="entry name" value="Glyco_hydro_76"/>
</dbReference>
<keyword evidence="2" id="KW-0732">Signal</keyword>
<feature type="signal peptide" evidence="2">
    <location>
        <begin position="1"/>
        <end position="25"/>
    </location>
</feature>
<dbReference type="PANTHER" id="PTHR47791">
    <property type="entry name" value="MEIOTICALLY UP-REGULATED GENE 191 PROTEIN"/>
    <property type="match status" value="1"/>
</dbReference>
<accession>A0A7W9KQB1</accession>
<dbReference type="GO" id="GO:0005975">
    <property type="term" value="P:carbohydrate metabolic process"/>
    <property type="evidence" value="ECO:0007669"/>
    <property type="project" value="InterPro"/>
</dbReference>
<evidence type="ECO:0000313" key="3">
    <source>
        <dbReference type="EMBL" id="MBB5896463.1"/>
    </source>
</evidence>
<proteinExistence type="predicted"/>
<feature type="region of interest" description="Disordered" evidence="1">
    <location>
        <begin position="25"/>
        <end position="46"/>
    </location>
</feature>
<protein>
    <submittedName>
        <fullName evidence="3">Putative alpha-1,6-mannanase (GH76 family)</fullName>
    </submittedName>
</protein>
<sequence>MLRGAVLSALTLAAAVLVAPAAAVASTGAPPTPPPTTAAPPPSSGAVAPMATICDKYCDARDPALATQDRQGVTATAAGNRQLSLHLDDADDMGWGAITNSSTGDELWLDRSFDAGRSWASGSKLGDTKTPSGYPGWRTLMFNDDDWNNNGVGLLRACAQPAGSTAITCTDWRRTTWNSYDRRTAAATALMEDYDNGTGLFGTTGWWNSANALTAIIGNIRASGMGSYTYAIANTYTKNLSAQGGNFTNAYNDDTLWWGLAWVAAYDQTGDSRYLSTARFDADHVHSYWDGTCGGGVWWSSAKTYKNAIPNSLYIQLNAALHNRISGDTTYLQRARAGWAWFRNSGMINGQNLVNDGLTSTCVNNNQPTWTYNQGVPLAALAELYRATGNGSYLDQARTLANASTTSTALNPNGILRDPGEQPGGVGDGPTFKGVYARDLSALNAALSDHPYTAYLKRQADSAYTNDRNGFDQYGLVWSGPFDQSDAARQQSALDLLNATG</sequence>
<dbReference type="InterPro" id="IPR053169">
    <property type="entry name" value="MUG_Protein"/>
</dbReference>
<organism evidence="3 4">
    <name type="scientific">Kutzneria kofuensis</name>
    <dbReference type="NCBI Taxonomy" id="103725"/>
    <lineage>
        <taxon>Bacteria</taxon>
        <taxon>Bacillati</taxon>
        <taxon>Actinomycetota</taxon>
        <taxon>Actinomycetes</taxon>
        <taxon>Pseudonocardiales</taxon>
        <taxon>Pseudonocardiaceae</taxon>
        <taxon>Kutzneria</taxon>
    </lineage>
</organism>
<keyword evidence="4" id="KW-1185">Reference proteome</keyword>
<evidence type="ECO:0000313" key="4">
    <source>
        <dbReference type="Proteomes" id="UP000585638"/>
    </source>
</evidence>